<evidence type="ECO:0000259" key="7">
    <source>
        <dbReference type="Pfam" id="PF02272"/>
    </source>
</evidence>
<evidence type="ECO:0000256" key="1">
    <source>
        <dbReference type="ARBA" id="ARBA00005915"/>
    </source>
</evidence>
<evidence type="ECO:0000256" key="3">
    <source>
        <dbReference type="ARBA" id="ARBA00022722"/>
    </source>
</evidence>
<dbReference type="InterPro" id="IPR038763">
    <property type="entry name" value="DHH_sf"/>
</dbReference>
<feature type="domain" description="RecJ OB" evidence="8">
    <location>
        <begin position="481"/>
        <end position="590"/>
    </location>
</feature>
<dbReference type="InterPro" id="IPR051673">
    <property type="entry name" value="SSDNA_exonuclease_RecJ"/>
</dbReference>
<dbReference type="EMBL" id="BSOR01000015">
    <property type="protein sequence ID" value="GLR63287.1"/>
    <property type="molecule type" value="Genomic_DNA"/>
</dbReference>
<evidence type="ECO:0000313" key="9">
    <source>
        <dbReference type="EMBL" id="GLR63287.1"/>
    </source>
</evidence>
<evidence type="ECO:0000256" key="4">
    <source>
        <dbReference type="ARBA" id="ARBA00022801"/>
    </source>
</evidence>
<dbReference type="InterPro" id="IPR004610">
    <property type="entry name" value="RecJ"/>
</dbReference>
<dbReference type="Gene3D" id="3.90.1640.30">
    <property type="match status" value="1"/>
</dbReference>
<dbReference type="InterPro" id="IPR003156">
    <property type="entry name" value="DHHA1_dom"/>
</dbReference>
<evidence type="ECO:0000259" key="6">
    <source>
        <dbReference type="Pfam" id="PF01368"/>
    </source>
</evidence>
<feature type="domain" description="DDH" evidence="6">
    <location>
        <begin position="87"/>
        <end position="220"/>
    </location>
</feature>
<proteinExistence type="inferred from homology"/>
<dbReference type="PANTHER" id="PTHR30255:SF2">
    <property type="entry name" value="SINGLE-STRANDED-DNA-SPECIFIC EXONUCLEASE RECJ"/>
    <property type="match status" value="1"/>
</dbReference>
<dbReference type="Gene3D" id="3.10.310.30">
    <property type="match status" value="1"/>
</dbReference>
<reference evidence="10" key="1">
    <citation type="journal article" date="2019" name="Int. J. Syst. Evol. Microbiol.">
        <title>The Global Catalogue of Microorganisms (GCM) 10K type strain sequencing project: providing services to taxonomists for standard genome sequencing and annotation.</title>
        <authorList>
            <consortium name="The Broad Institute Genomics Platform"/>
            <consortium name="The Broad Institute Genome Sequencing Center for Infectious Disease"/>
            <person name="Wu L."/>
            <person name="Ma J."/>
        </authorList>
    </citation>
    <scope>NUCLEOTIDE SEQUENCE [LARGE SCALE GENOMIC DNA]</scope>
    <source>
        <strain evidence="10">NBRC 100033</strain>
    </source>
</reference>
<dbReference type="InterPro" id="IPR041122">
    <property type="entry name" value="RecJ_OB"/>
</dbReference>
<evidence type="ECO:0000259" key="8">
    <source>
        <dbReference type="Pfam" id="PF17768"/>
    </source>
</evidence>
<dbReference type="GO" id="GO:0004527">
    <property type="term" value="F:exonuclease activity"/>
    <property type="evidence" value="ECO:0007669"/>
    <property type="project" value="UniProtKB-KW"/>
</dbReference>
<dbReference type="Proteomes" id="UP001156682">
    <property type="component" value="Unassembled WGS sequence"/>
</dbReference>
<organism evidence="9 10">
    <name type="scientific">Marinospirillum insulare</name>
    <dbReference type="NCBI Taxonomy" id="217169"/>
    <lineage>
        <taxon>Bacteria</taxon>
        <taxon>Pseudomonadati</taxon>
        <taxon>Pseudomonadota</taxon>
        <taxon>Gammaproteobacteria</taxon>
        <taxon>Oceanospirillales</taxon>
        <taxon>Oceanospirillaceae</taxon>
        <taxon>Marinospirillum</taxon>
    </lineage>
</organism>
<dbReference type="Pfam" id="PF02272">
    <property type="entry name" value="DHHA1"/>
    <property type="match status" value="1"/>
</dbReference>
<keyword evidence="10" id="KW-1185">Reference proteome</keyword>
<sequence>MLKTTKKIELRPRSVDRSIYQQALTEGVHPLLAKVLAGRLNQSSPSMAALIEPGLNHLAAPDSLADIQPAVERLKLALQQGETLGLLTDYDVDGITSHVVIYRTLTEILGVPANRILSLIGHRIDDGYGVSDSLTDRILAADKLPSVIITADCGSSDEPRIARLKAAGIDLLVTDHHTLPKNGPPASAYAVINPTREDCYYPDKTLAGVGVAWLLMSALRNSMVQEGLLPSSTPKLSFLLPFVALGTVADCVSLGASAINRALVRAGLQIMNASDEACWLAFRQLMGQRFEAFTASTLGFQLGPRINASSRMADPYEALEYLLAKQPSLAAEHLELLDSDNQQRRSIEKEMVSAALKGAEEQVAAGMQSLVAYLEEGHSGVQGIVASRLVEKHGRPTIVLTPSSDPRQLVASARSVPELSIHAALQRVDDLNPGMLVKFGGHQAAAGLTLWRERLVDFQQAFERAIVYQLGDRKLAPYLLTDGELAPNLINLEAFNLLKKLEPYGREFEAPLFEGVFQVAGIRAVGADPIHLQLDLALANETNLIKAIWFRALPQAGANFPFQQGDQVRLAYRLEENVFRGKTSLQLMVSYAELAN</sequence>
<feature type="domain" description="DHHA1" evidence="7">
    <location>
        <begin position="368"/>
        <end position="466"/>
    </location>
</feature>
<gene>
    <name evidence="9" type="primary">recJ</name>
    <name evidence="9" type="ORF">GCM10007878_07220</name>
</gene>
<keyword evidence="4" id="KW-0378">Hydrolase</keyword>
<evidence type="ECO:0000313" key="10">
    <source>
        <dbReference type="Proteomes" id="UP001156682"/>
    </source>
</evidence>
<evidence type="ECO:0000256" key="2">
    <source>
        <dbReference type="ARBA" id="ARBA00019841"/>
    </source>
</evidence>
<comment type="similarity">
    <text evidence="1">Belongs to the RecJ family.</text>
</comment>
<accession>A0ABQ5ZV40</accession>
<evidence type="ECO:0000256" key="5">
    <source>
        <dbReference type="ARBA" id="ARBA00022839"/>
    </source>
</evidence>
<dbReference type="SUPFAM" id="SSF64182">
    <property type="entry name" value="DHH phosphoesterases"/>
    <property type="match status" value="1"/>
</dbReference>
<dbReference type="NCBIfam" id="TIGR00644">
    <property type="entry name" value="recJ"/>
    <property type="match status" value="1"/>
</dbReference>
<comment type="caution">
    <text evidence="9">The sequence shown here is derived from an EMBL/GenBank/DDBJ whole genome shotgun (WGS) entry which is preliminary data.</text>
</comment>
<protein>
    <recommendedName>
        <fullName evidence="2">Single-stranded-DNA-specific exonuclease RecJ</fullName>
    </recommendedName>
</protein>
<keyword evidence="5 9" id="KW-0269">Exonuclease</keyword>
<dbReference type="Pfam" id="PF01368">
    <property type="entry name" value="DHH"/>
    <property type="match status" value="1"/>
</dbReference>
<dbReference type="Pfam" id="PF17768">
    <property type="entry name" value="RecJ_OB"/>
    <property type="match status" value="1"/>
</dbReference>
<dbReference type="PANTHER" id="PTHR30255">
    <property type="entry name" value="SINGLE-STRANDED-DNA-SPECIFIC EXONUCLEASE RECJ"/>
    <property type="match status" value="1"/>
</dbReference>
<keyword evidence="3" id="KW-0540">Nuclease</keyword>
<name>A0ABQ5ZV40_9GAMM</name>
<dbReference type="RefSeq" id="WP_027852131.1">
    <property type="nucleotide sequence ID" value="NZ_BSOR01000015.1"/>
</dbReference>
<dbReference type="InterPro" id="IPR001667">
    <property type="entry name" value="DDH_dom"/>
</dbReference>